<accession>A0A4R2IVT0</accession>
<organism evidence="8 9">
    <name type="scientific">Kribbella antiqua</name>
    <dbReference type="NCBI Taxonomy" id="2512217"/>
    <lineage>
        <taxon>Bacteria</taxon>
        <taxon>Bacillati</taxon>
        <taxon>Actinomycetota</taxon>
        <taxon>Actinomycetes</taxon>
        <taxon>Propionibacteriales</taxon>
        <taxon>Kribbellaceae</taxon>
        <taxon>Kribbella</taxon>
    </lineage>
</organism>
<dbReference type="AlphaFoldDB" id="A0A4R2IVT0"/>
<feature type="transmembrane region" description="Helical" evidence="6">
    <location>
        <begin position="350"/>
        <end position="372"/>
    </location>
</feature>
<evidence type="ECO:0000256" key="1">
    <source>
        <dbReference type="ARBA" id="ARBA00004141"/>
    </source>
</evidence>
<dbReference type="GO" id="GO:0020037">
    <property type="term" value="F:heme binding"/>
    <property type="evidence" value="ECO:0007669"/>
    <property type="project" value="InterPro"/>
</dbReference>
<dbReference type="InterPro" id="IPR045062">
    <property type="entry name" value="Cyt_c_biogenesis_CcsA/CcmC"/>
</dbReference>
<dbReference type="InterPro" id="IPR002541">
    <property type="entry name" value="Cyt_c_assembly"/>
</dbReference>
<dbReference type="PANTHER" id="PTHR30071">
    <property type="entry name" value="HEME EXPORTER PROTEIN C"/>
    <property type="match status" value="1"/>
</dbReference>
<keyword evidence="2 6" id="KW-0812">Transmembrane</keyword>
<evidence type="ECO:0000313" key="8">
    <source>
        <dbReference type="EMBL" id="TCO49317.1"/>
    </source>
</evidence>
<feature type="transmembrane region" description="Helical" evidence="6">
    <location>
        <begin position="324"/>
        <end position="343"/>
    </location>
</feature>
<feature type="transmembrane region" description="Helical" evidence="6">
    <location>
        <begin position="170"/>
        <end position="186"/>
    </location>
</feature>
<keyword evidence="3" id="KW-0201">Cytochrome c-type biogenesis</keyword>
<evidence type="ECO:0000256" key="5">
    <source>
        <dbReference type="ARBA" id="ARBA00023136"/>
    </source>
</evidence>
<feature type="transmembrane region" description="Helical" evidence="6">
    <location>
        <begin position="289"/>
        <end position="309"/>
    </location>
</feature>
<evidence type="ECO:0000256" key="6">
    <source>
        <dbReference type="SAM" id="Phobius"/>
    </source>
</evidence>
<reference evidence="8 9" key="1">
    <citation type="journal article" date="2015" name="Stand. Genomic Sci.">
        <title>Genomic Encyclopedia of Bacterial and Archaeal Type Strains, Phase III: the genomes of soil and plant-associated and newly described type strains.</title>
        <authorList>
            <person name="Whitman W.B."/>
            <person name="Woyke T."/>
            <person name="Klenk H.P."/>
            <person name="Zhou Y."/>
            <person name="Lilburn T.G."/>
            <person name="Beck B.J."/>
            <person name="De Vos P."/>
            <person name="Vandamme P."/>
            <person name="Eisen J.A."/>
            <person name="Garrity G."/>
            <person name="Hugenholtz P."/>
            <person name="Kyrpides N.C."/>
        </authorList>
    </citation>
    <scope>NUCLEOTIDE SEQUENCE [LARGE SCALE GENOMIC DNA]</scope>
    <source>
        <strain evidence="8 9">VKM Ac-2541</strain>
    </source>
</reference>
<feature type="transmembrane region" description="Helical" evidence="6">
    <location>
        <begin position="193"/>
        <end position="215"/>
    </location>
</feature>
<gene>
    <name evidence="8" type="ORF">EV646_103295</name>
</gene>
<proteinExistence type="predicted"/>
<dbReference type="OrthoDB" id="9814290at2"/>
<dbReference type="GO" id="GO:0005886">
    <property type="term" value="C:plasma membrane"/>
    <property type="evidence" value="ECO:0007669"/>
    <property type="project" value="TreeGrafter"/>
</dbReference>
<dbReference type="InterPro" id="IPR017562">
    <property type="entry name" value="Cyt_c_biogenesis_CcsA"/>
</dbReference>
<evidence type="ECO:0000256" key="2">
    <source>
        <dbReference type="ARBA" id="ARBA00022692"/>
    </source>
</evidence>
<dbReference type="RefSeq" id="WP_132146999.1">
    <property type="nucleotide sequence ID" value="NZ_SLWR01000003.1"/>
</dbReference>
<protein>
    <submittedName>
        <fullName evidence="8">Cytochrome c-type biogenesis protein CcsB</fullName>
    </submittedName>
</protein>
<dbReference type="Proteomes" id="UP000295573">
    <property type="component" value="Unassembled WGS sequence"/>
</dbReference>
<evidence type="ECO:0000256" key="4">
    <source>
        <dbReference type="ARBA" id="ARBA00022989"/>
    </source>
</evidence>
<feature type="domain" description="Cytochrome c assembly protein" evidence="7">
    <location>
        <begin position="164"/>
        <end position="376"/>
    </location>
</feature>
<evidence type="ECO:0000313" key="9">
    <source>
        <dbReference type="Proteomes" id="UP000295573"/>
    </source>
</evidence>
<evidence type="ECO:0000259" key="7">
    <source>
        <dbReference type="Pfam" id="PF01578"/>
    </source>
</evidence>
<keyword evidence="4 6" id="KW-1133">Transmembrane helix</keyword>
<comment type="subcellular location">
    <subcellularLocation>
        <location evidence="1">Membrane</location>
        <topology evidence="1">Multi-pass membrane protein</topology>
    </subcellularLocation>
</comment>
<dbReference type="Pfam" id="PF01578">
    <property type="entry name" value="Cytochrom_C_asm"/>
    <property type="match status" value="1"/>
</dbReference>
<keyword evidence="5 6" id="KW-0472">Membrane</keyword>
<dbReference type="EMBL" id="SLWR01000003">
    <property type="protein sequence ID" value="TCO49317.1"/>
    <property type="molecule type" value="Genomic_DNA"/>
</dbReference>
<sequence>MSPETYAHVSNLLIPTATVIYFLAMAAHALEWSLGRTAVANAAKADSKADALVASGSATSGVSGGSTSAALVGSTPAVAGSTTLGSTSPGSGSAGSAGSTAAAPAGAASAGDSASAGSASSTSGAGSERMEAASRVGLLLTWLAFVLHLGGVVTRGLAAGRVPWGNMYEFSITASLAVAIVYLVFVQRYKLQWLGLGVTLVVAAVLGLASLALYTPAGPLVPALHSYWLVIHVSAAAISGGAFTVGGLVSVLYLVKARAERRVLAGGTMSASLRRLPSAEAMDGTAYKVLAFAFPLWTFGVLVAGPIWAEYAWGRYWGWDPKEVWSLVTWVVYAAYLHARATAGWRGRRAATIAIVGWFVFIFNFVGVNLLVSGLHSYAGV</sequence>
<dbReference type="GO" id="GO:0017004">
    <property type="term" value="P:cytochrome complex assembly"/>
    <property type="evidence" value="ECO:0007669"/>
    <property type="project" value="UniProtKB-KW"/>
</dbReference>
<name>A0A4R2IVT0_9ACTN</name>
<evidence type="ECO:0000256" key="3">
    <source>
        <dbReference type="ARBA" id="ARBA00022748"/>
    </source>
</evidence>
<feature type="transmembrane region" description="Helical" evidence="6">
    <location>
        <begin position="136"/>
        <end position="158"/>
    </location>
</feature>
<dbReference type="PANTHER" id="PTHR30071:SF1">
    <property type="entry name" value="CYTOCHROME B_B6 PROTEIN-RELATED"/>
    <property type="match status" value="1"/>
</dbReference>
<feature type="transmembrane region" description="Helical" evidence="6">
    <location>
        <begin position="227"/>
        <end position="255"/>
    </location>
</feature>
<keyword evidence="9" id="KW-1185">Reference proteome</keyword>
<feature type="transmembrane region" description="Helical" evidence="6">
    <location>
        <begin position="12"/>
        <end position="30"/>
    </location>
</feature>
<comment type="caution">
    <text evidence="8">The sequence shown here is derived from an EMBL/GenBank/DDBJ whole genome shotgun (WGS) entry which is preliminary data.</text>
</comment>
<dbReference type="NCBIfam" id="TIGR03144">
    <property type="entry name" value="cytochr_II_ccsB"/>
    <property type="match status" value="1"/>
</dbReference>